<organism evidence="1">
    <name type="scientific">Anguilla anguilla</name>
    <name type="common">European freshwater eel</name>
    <name type="synonym">Muraena anguilla</name>
    <dbReference type="NCBI Taxonomy" id="7936"/>
    <lineage>
        <taxon>Eukaryota</taxon>
        <taxon>Metazoa</taxon>
        <taxon>Chordata</taxon>
        <taxon>Craniata</taxon>
        <taxon>Vertebrata</taxon>
        <taxon>Euteleostomi</taxon>
        <taxon>Actinopterygii</taxon>
        <taxon>Neopterygii</taxon>
        <taxon>Teleostei</taxon>
        <taxon>Anguilliformes</taxon>
        <taxon>Anguillidae</taxon>
        <taxon>Anguilla</taxon>
    </lineage>
</organism>
<proteinExistence type="predicted"/>
<name>A0A0E9Q299_ANGAN</name>
<reference evidence="1" key="1">
    <citation type="submission" date="2014-11" db="EMBL/GenBank/DDBJ databases">
        <authorList>
            <person name="Amaro Gonzalez C."/>
        </authorList>
    </citation>
    <scope>NUCLEOTIDE SEQUENCE</scope>
</reference>
<protein>
    <submittedName>
        <fullName evidence="1">Uncharacterized protein</fullName>
    </submittedName>
</protein>
<reference evidence="1" key="2">
    <citation type="journal article" date="2015" name="Fish Shellfish Immunol.">
        <title>Early steps in the European eel (Anguilla anguilla)-Vibrio vulnificus interaction in the gills: Role of the RtxA13 toxin.</title>
        <authorList>
            <person name="Callol A."/>
            <person name="Pajuelo D."/>
            <person name="Ebbesson L."/>
            <person name="Teles M."/>
            <person name="MacKenzie S."/>
            <person name="Amaro C."/>
        </authorList>
    </citation>
    <scope>NUCLEOTIDE SEQUENCE</scope>
</reference>
<sequence length="27" mass="3172">MFNRVLLGEKRPLVVFQFNSLPKMHIG</sequence>
<accession>A0A0E9Q299</accession>
<evidence type="ECO:0000313" key="1">
    <source>
        <dbReference type="EMBL" id="JAH10460.1"/>
    </source>
</evidence>
<dbReference type="EMBL" id="GBXM01098117">
    <property type="protein sequence ID" value="JAH10460.1"/>
    <property type="molecule type" value="Transcribed_RNA"/>
</dbReference>
<dbReference type="AlphaFoldDB" id="A0A0E9Q299"/>